<dbReference type="KEGG" id="mou:OU421_10435"/>
<dbReference type="Pfam" id="PF05491">
    <property type="entry name" value="WHD_RuvB"/>
    <property type="match status" value="1"/>
</dbReference>
<keyword evidence="2 9" id="KW-0547">Nucleotide-binding</keyword>
<dbReference type="InterPro" id="IPR008823">
    <property type="entry name" value="RuvB_wg_C"/>
</dbReference>
<protein>
    <recommendedName>
        <fullName evidence="9">Holliday junction branch migration complex subunit RuvB</fullName>
        <ecNumber evidence="9">3.6.4.-</ecNumber>
    </recommendedName>
</protein>
<dbReference type="InterPro" id="IPR036390">
    <property type="entry name" value="WH_DNA-bd_sf"/>
</dbReference>
<evidence type="ECO:0000256" key="1">
    <source>
        <dbReference type="ARBA" id="ARBA00022490"/>
    </source>
</evidence>
<dbReference type="GO" id="GO:0048476">
    <property type="term" value="C:Holliday junction resolvase complex"/>
    <property type="evidence" value="ECO:0007669"/>
    <property type="project" value="UniProtKB-UniRule"/>
</dbReference>
<accession>A0A9X9S3H9</accession>
<keyword evidence="5 9" id="KW-0067">ATP-binding</keyword>
<evidence type="ECO:0000256" key="6">
    <source>
        <dbReference type="ARBA" id="ARBA00023125"/>
    </source>
</evidence>
<sequence length="340" mass="36758">MQERLPSPERLAEEPDDATIRPAHFDEFVGQAQIKETLAIAIAAAKTRGETLDHILFSGPPGLGKTTLAQIVAREMGVSIRSTTGPVLDKPGDLAAQLTALTQGDVLFIDEIHRLNPVVEEILYPAMEDACIDVMIGEGPGARSVQLPLEEFTLVGATTKVGLLGSPLRDRFGFIFRLTLYDVADLVKIVLRSAAIMQTEITIDGAQEIAARSRGTPRIANRLLRRVRDFALVRKDGTIDEQTADLALSMLGIDSLGLDNVDRRILSVVAHDFGGGPVGVKTIAIAIGEEVRTIEEVYEPYLIQIGFIKRTPQGREITDAGRRHIGVSRGAGNDPGQSTL</sequence>
<dbReference type="EMBL" id="CP113361">
    <property type="protein sequence ID" value="WAI00825.1"/>
    <property type="molecule type" value="Genomic_DNA"/>
</dbReference>
<dbReference type="RefSeq" id="WP_268186030.1">
    <property type="nucleotide sequence ID" value="NZ_CP113361.1"/>
</dbReference>
<comment type="subunit">
    <text evidence="9">Homohexamer. Forms an RuvA(8)-RuvB(12)-Holliday junction (HJ) complex. HJ DNA is sandwiched between 2 RuvA tetramers; dsDNA enters through RuvA and exits via RuvB. An RuvB hexamer assembles on each DNA strand where it exits the tetramer. Each RuvB hexamer is contacted by two RuvA subunits (via domain III) on 2 adjacent RuvB subunits; this complex drives branch migration. In the full resolvosome a probable DNA-RuvA(4)-RuvB(12)-RuvC(2) complex forms which resolves the HJ.</text>
</comment>
<comment type="domain">
    <text evidence="9">Has 3 domains, the large (RuvB-L) and small ATPase (RuvB-S) domains and the C-terminal head (RuvB-H) domain. The head domain binds DNA, while the ATPase domains jointly bind ATP, ADP or are empty depending on the state of the subunit in the translocation cycle. During a single DNA translocation step the structure of each domain remains the same, but their relative positions change.</text>
</comment>
<dbReference type="HAMAP" id="MF_00016">
    <property type="entry name" value="DNA_HJ_migration_RuvB"/>
    <property type="match status" value="1"/>
</dbReference>
<dbReference type="Pfam" id="PF05496">
    <property type="entry name" value="RuvB_N"/>
    <property type="match status" value="1"/>
</dbReference>
<dbReference type="InterPro" id="IPR036388">
    <property type="entry name" value="WH-like_DNA-bd_sf"/>
</dbReference>
<feature type="binding site" evidence="9">
    <location>
        <position position="66"/>
    </location>
    <ligand>
        <name>Mg(2+)</name>
        <dbReference type="ChEBI" id="CHEBI:18420"/>
    </ligand>
</feature>
<comment type="similarity">
    <text evidence="9">Belongs to the RuvB family.</text>
</comment>
<evidence type="ECO:0000256" key="4">
    <source>
        <dbReference type="ARBA" id="ARBA00022801"/>
    </source>
</evidence>
<evidence type="ECO:0000256" key="2">
    <source>
        <dbReference type="ARBA" id="ARBA00022741"/>
    </source>
</evidence>
<dbReference type="GO" id="GO:0006310">
    <property type="term" value="P:DNA recombination"/>
    <property type="evidence" value="ECO:0007669"/>
    <property type="project" value="UniProtKB-UniRule"/>
</dbReference>
<feature type="binding site" evidence="9">
    <location>
        <position position="66"/>
    </location>
    <ligand>
        <name>ATP</name>
        <dbReference type="ChEBI" id="CHEBI:30616"/>
    </ligand>
</feature>
<evidence type="ECO:0000313" key="12">
    <source>
        <dbReference type="EMBL" id="WAI00825.1"/>
    </source>
</evidence>
<evidence type="ECO:0000256" key="7">
    <source>
        <dbReference type="ARBA" id="ARBA00023172"/>
    </source>
</evidence>
<dbReference type="Pfam" id="PF17864">
    <property type="entry name" value="AAA_lid_4"/>
    <property type="match status" value="1"/>
</dbReference>
<dbReference type="Gene3D" id="1.10.10.10">
    <property type="entry name" value="Winged helix-like DNA-binding domain superfamily/Winged helix DNA-binding domain"/>
    <property type="match status" value="1"/>
</dbReference>
<dbReference type="InterPro" id="IPR027417">
    <property type="entry name" value="P-loop_NTPase"/>
</dbReference>
<feature type="binding site" evidence="9">
    <location>
        <position position="21"/>
    </location>
    <ligand>
        <name>ATP</name>
        <dbReference type="ChEBI" id="CHEBI:30616"/>
    </ligand>
</feature>
<evidence type="ECO:0000259" key="11">
    <source>
        <dbReference type="SMART" id="SM00382"/>
    </source>
</evidence>
<feature type="binding site" evidence="9">
    <location>
        <position position="310"/>
    </location>
    <ligand>
        <name>DNA</name>
        <dbReference type="ChEBI" id="CHEBI:16991"/>
    </ligand>
</feature>
<feature type="binding site" evidence="9">
    <location>
        <position position="181"/>
    </location>
    <ligand>
        <name>ATP</name>
        <dbReference type="ChEBI" id="CHEBI:30616"/>
    </ligand>
</feature>
<dbReference type="PANTHER" id="PTHR42848">
    <property type="match status" value="1"/>
</dbReference>
<evidence type="ECO:0000256" key="3">
    <source>
        <dbReference type="ARBA" id="ARBA00022763"/>
    </source>
</evidence>
<organism evidence="12 13">
    <name type="scientific">Methanogenium organophilum</name>
    <dbReference type="NCBI Taxonomy" id="2199"/>
    <lineage>
        <taxon>Archaea</taxon>
        <taxon>Methanobacteriati</taxon>
        <taxon>Methanobacteriota</taxon>
        <taxon>Stenosarchaea group</taxon>
        <taxon>Methanomicrobia</taxon>
        <taxon>Methanomicrobiales</taxon>
        <taxon>Methanomicrobiaceae</taxon>
        <taxon>Methanogenium</taxon>
    </lineage>
</organism>
<dbReference type="NCBIfam" id="TIGR00635">
    <property type="entry name" value="ruvB"/>
    <property type="match status" value="1"/>
</dbReference>
<dbReference type="InterPro" id="IPR004605">
    <property type="entry name" value="DNA_helicase_Holl-junc_RuvB"/>
</dbReference>
<dbReference type="CDD" id="cd00009">
    <property type="entry name" value="AAA"/>
    <property type="match status" value="1"/>
</dbReference>
<feature type="binding site" evidence="9">
    <location>
        <position position="218"/>
    </location>
    <ligand>
        <name>ATP</name>
        <dbReference type="ChEBI" id="CHEBI:30616"/>
    </ligand>
</feature>
<dbReference type="GO" id="GO:0000400">
    <property type="term" value="F:four-way junction DNA binding"/>
    <property type="evidence" value="ECO:0007669"/>
    <property type="project" value="UniProtKB-UniRule"/>
</dbReference>
<dbReference type="InterPro" id="IPR008824">
    <property type="entry name" value="RuvB-like_N"/>
</dbReference>
<keyword evidence="1 9" id="KW-0963">Cytoplasm</keyword>
<dbReference type="GeneID" id="76835523"/>
<feature type="binding site" evidence="9">
    <location>
        <position position="62"/>
    </location>
    <ligand>
        <name>ATP</name>
        <dbReference type="ChEBI" id="CHEBI:30616"/>
    </ligand>
</feature>
<feature type="binding site" evidence="9">
    <location>
        <position position="67"/>
    </location>
    <ligand>
        <name>ATP</name>
        <dbReference type="ChEBI" id="CHEBI:30616"/>
    </ligand>
</feature>
<evidence type="ECO:0000256" key="8">
    <source>
        <dbReference type="ARBA" id="ARBA00023204"/>
    </source>
</evidence>
<evidence type="ECO:0000256" key="5">
    <source>
        <dbReference type="ARBA" id="ARBA00022840"/>
    </source>
</evidence>
<reference evidence="12" key="1">
    <citation type="submission" date="2022-11" db="EMBL/GenBank/DDBJ databases">
        <title>Complete genome sequence of Methanogenium organophilum DSM 3596.</title>
        <authorList>
            <person name="Chen S.-C."/>
            <person name="Lai S.-J."/>
            <person name="You Y.-T."/>
        </authorList>
    </citation>
    <scope>NUCLEOTIDE SEQUENCE</scope>
    <source>
        <strain evidence="12">DSM 3596</strain>
    </source>
</reference>
<feature type="region of interest" description="Small ATPAse domain (RuvB-S)" evidence="9">
    <location>
        <begin position="182"/>
        <end position="252"/>
    </location>
</feature>
<dbReference type="Gene3D" id="1.10.8.60">
    <property type="match status" value="1"/>
</dbReference>
<dbReference type="InterPro" id="IPR003593">
    <property type="entry name" value="AAA+_ATPase"/>
</dbReference>
<keyword evidence="7 9" id="KW-0233">DNA recombination</keyword>
<feature type="region of interest" description="Head domain (RuvB-H)" evidence="9">
    <location>
        <begin position="255"/>
        <end position="340"/>
    </location>
</feature>
<gene>
    <name evidence="9 12" type="primary">ruvB</name>
    <name evidence="12" type="ORF">OU421_10435</name>
</gene>
<dbReference type="GO" id="GO:0006281">
    <property type="term" value="P:DNA repair"/>
    <property type="evidence" value="ECO:0007669"/>
    <property type="project" value="UniProtKB-UniRule"/>
</dbReference>
<comment type="function">
    <text evidence="9">The RuvA-RuvB-RuvC complex processes Holliday junction (HJ) DNA during genetic recombination and DNA repair, while the RuvA-RuvB complex plays an important role in the rescue of blocked DNA replication forks via replication fork reversal (RFR). RuvA specifically binds to HJ cruciform DNA, conferring on it an open structure. The RuvB hexamer acts as an ATP-dependent pump, pulling dsDNA into and through the RuvAB complex. RuvB forms 2 homohexamers on either side of HJ DNA bound by 1 or 2 RuvA tetramers; 4 subunits per hexamer contact DNA at a time. Coordinated motions by a converter formed by DNA-disengaged RuvB subunits stimulates ATP hydrolysis and nucleotide exchange. Immobilization of the converter enables RuvB to convert the ATP-contained energy into a lever motion, pulling 2 nucleotides of DNA out of the RuvA tetramer per ATP hydrolyzed, thus driving DNA branch migration. The RuvB motors rotate together with the DNA substrate, which together with the progressing nucleotide cycle form the mechanistic basis for DNA recombination by continuous HJ branch migration. Branch migration allows RuvC to scan DNA until it finds its consensus sequence, where it cleaves and resolves cruciform DNA.</text>
</comment>
<dbReference type="PANTHER" id="PTHR42848:SF1">
    <property type="entry name" value="HOLLIDAY JUNCTION BRANCH MIGRATION COMPLEX SUBUNIT RUVB"/>
    <property type="match status" value="1"/>
</dbReference>
<feature type="binding site" evidence="9">
    <location>
        <position position="65"/>
    </location>
    <ligand>
        <name>ATP</name>
        <dbReference type="ChEBI" id="CHEBI:30616"/>
    </ligand>
</feature>
<name>A0A9X9S3H9_METOG</name>
<feature type="compositionally biased region" description="Basic and acidic residues" evidence="10">
    <location>
        <begin position="1"/>
        <end position="13"/>
    </location>
</feature>
<feature type="binding site" evidence="9">
    <location>
        <position position="20"/>
    </location>
    <ligand>
        <name>ATP</name>
        <dbReference type="ChEBI" id="CHEBI:30616"/>
    </ligand>
</feature>
<dbReference type="Proteomes" id="UP001163096">
    <property type="component" value="Chromosome"/>
</dbReference>
<dbReference type="GO" id="GO:0016787">
    <property type="term" value="F:hydrolase activity"/>
    <property type="evidence" value="ECO:0007669"/>
    <property type="project" value="UniProtKB-KW"/>
</dbReference>
<dbReference type="SMART" id="SM00382">
    <property type="entry name" value="AAA"/>
    <property type="match status" value="1"/>
</dbReference>
<evidence type="ECO:0000256" key="9">
    <source>
        <dbReference type="HAMAP-Rule" id="MF_00016"/>
    </source>
</evidence>
<proteinExistence type="inferred from homology"/>
<dbReference type="AlphaFoldDB" id="A0A9X9S3H9"/>
<dbReference type="SUPFAM" id="SSF46785">
    <property type="entry name" value="Winged helix' DNA-binding domain"/>
    <property type="match status" value="1"/>
</dbReference>
<dbReference type="InterPro" id="IPR041445">
    <property type="entry name" value="AAA_lid_4"/>
</dbReference>
<evidence type="ECO:0000313" key="13">
    <source>
        <dbReference type="Proteomes" id="UP001163096"/>
    </source>
</evidence>
<keyword evidence="6 9" id="KW-0238">DNA-binding</keyword>
<dbReference type="GO" id="GO:0009378">
    <property type="term" value="F:four-way junction helicase activity"/>
    <property type="evidence" value="ECO:0007669"/>
    <property type="project" value="InterPro"/>
</dbReference>
<feature type="binding site" evidence="9">
    <location>
        <position position="315"/>
    </location>
    <ligand>
        <name>DNA</name>
        <dbReference type="ChEBI" id="CHEBI:16991"/>
    </ligand>
</feature>
<feature type="region of interest" description="Disordered" evidence="10">
    <location>
        <begin position="1"/>
        <end position="20"/>
    </location>
</feature>
<evidence type="ECO:0000256" key="10">
    <source>
        <dbReference type="SAM" id="MobiDB-lite"/>
    </source>
</evidence>
<comment type="catalytic activity">
    <reaction evidence="9">
        <text>ATP + H2O = ADP + phosphate + H(+)</text>
        <dbReference type="Rhea" id="RHEA:13065"/>
        <dbReference type="ChEBI" id="CHEBI:15377"/>
        <dbReference type="ChEBI" id="CHEBI:15378"/>
        <dbReference type="ChEBI" id="CHEBI:30616"/>
        <dbReference type="ChEBI" id="CHEBI:43474"/>
        <dbReference type="ChEBI" id="CHEBI:456216"/>
    </reaction>
</comment>
<dbReference type="SUPFAM" id="SSF52540">
    <property type="entry name" value="P-loop containing nucleoside triphosphate hydrolases"/>
    <property type="match status" value="1"/>
</dbReference>
<dbReference type="EC" id="3.6.4.-" evidence="9"/>
<comment type="subcellular location">
    <subcellularLocation>
        <location evidence="9">Cytoplasm</location>
    </subcellularLocation>
</comment>
<keyword evidence="3 9" id="KW-0227">DNA damage</keyword>
<keyword evidence="12" id="KW-0347">Helicase</keyword>
<keyword evidence="4 9" id="KW-0378">Hydrolase</keyword>
<feature type="domain" description="AAA+ ATPase" evidence="11">
    <location>
        <begin position="51"/>
        <end position="182"/>
    </location>
</feature>
<dbReference type="NCBIfam" id="NF000868">
    <property type="entry name" value="PRK00080.1"/>
    <property type="match status" value="1"/>
</dbReference>
<dbReference type="GO" id="GO:0005524">
    <property type="term" value="F:ATP binding"/>
    <property type="evidence" value="ECO:0007669"/>
    <property type="project" value="UniProtKB-UniRule"/>
</dbReference>
<keyword evidence="8 9" id="KW-0234">DNA repair</keyword>
<dbReference type="GO" id="GO:0005737">
    <property type="term" value="C:cytoplasm"/>
    <property type="evidence" value="ECO:0007669"/>
    <property type="project" value="UniProtKB-SubCell"/>
</dbReference>
<comment type="caution">
    <text evidence="9">Lacks conserved residue(s) required for the propagation of feature annotation.</text>
</comment>
<keyword evidence="13" id="KW-1185">Reference proteome</keyword>
<feature type="binding site" evidence="9">
    <location>
        <position position="171"/>
    </location>
    <ligand>
        <name>ATP</name>
        <dbReference type="ChEBI" id="CHEBI:30616"/>
    </ligand>
</feature>
<dbReference type="Gene3D" id="3.40.50.300">
    <property type="entry name" value="P-loop containing nucleotide triphosphate hydrolases"/>
    <property type="match status" value="1"/>
</dbReference>